<evidence type="ECO:0000256" key="3">
    <source>
        <dbReference type="ARBA" id="ARBA00023157"/>
    </source>
</evidence>
<evidence type="ECO:0000256" key="5">
    <source>
        <dbReference type="SAM" id="Phobius"/>
    </source>
</evidence>
<dbReference type="EMBL" id="LIAE01007662">
    <property type="protein sequence ID" value="PAV77726.1"/>
    <property type="molecule type" value="Genomic_DNA"/>
</dbReference>
<evidence type="ECO:0000256" key="4">
    <source>
        <dbReference type="SAM" id="MobiDB-lite"/>
    </source>
</evidence>
<dbReference type="SMART" id="SM01088">
    <property type="entry name" value="Col_cuticle_N"/>
    <property type="match status" value="1"/>
</dbReference>
<name>A0A2A2KUP3_9BILA</name>
<dbReference type="OrthoDB" id="5870983at2759"/>
<keyword evidence="5" id="KW-1133">Transmembrane helix</keyword>
<evidence type="ECO:0000256" key="1">
    <source>
        <dbReference type="ARBA" id="ARBA00011518"/>
    </source>
</evidence>
<evidence type="ECO:0000256" key="2">
    <source>
        <dbReference type="ARBA" id="ARBA00022737"/>
    </source>
</evidence>
<proteinExistence type="predicted"/>
<feature type="compositionally biased region" description="Pro residues" evidence="4">
    <location>
        <begin position="190"/>
        <end position="204"/>
    </location>
</feature>
<protein>
    <recommendedName>
        <fullName evidence="6">Nematode cuticle collagen N-terminal domain-containing protein</fullName>
    </recommendedName>
</protein>
<comment type="caution">
    <text evidence="7">The sequence shown here is derived from an EMBL/GenBank/DDBJ whole genome shotgun (WGS) entry which is preliminary data.</text>
</comment>
<keyword evidence="8" id="KW-1185">Reference proteome</keyword>
<reference evidence="7 8" key="1">
    <citation type="journal article" date="2017" name="Curr. Biol.">
        <title>Genome architecture and evolution of a unichromosomal asexual nematode.</title>
        <authorList>
            <person name="Fradin H."/>
            <person name="Zegar C."/>
            <person name="Gutwein M."/>
            <person name="Lucas J."/>
            <person name="Kovtun M."/>
            <person name="Corcoran D."/>
            <person name="Baugh L.R."/>
            <person name="Kiontke K."/>
            <person name="Gunsalus K."/>
            <person name="Fitch D.H."/>
            <person name="Piano F."/>
        </authorList>
    </citation>
    <scope>NUCLEOTIDE SEQUENCE [LARGE SCALE GENOMIC DNA]</scope>
    <source>
        <strain evidence="7">PF1309</strain>
    </source>
</reference>
<feature type="region of interest" description="Disordered" evidence="4">
    <location>
        <begin position="148"/>
        <end position="256"/>
    </location>
</feature>
<dbReference type="PANTHER" id="PTHR24637:SF315">
    <property type="entry name" value="CUTICLE COLLAGEN 40"/>
    <property type="match status" value="1"/>
</dbReference>
<dbReference type="PANTHER" id="PTHR24637">
    <property type="entry name" value="COLLAGEN"/>
    <property type="match status" value="1"/>
</dbReference>
<keyword evidence="3" id="KW-1015">Disulfide bond</keyword>
<feature type="domain" description="Nematode cuticle collagen N-terminal" evidence="6">
    <location>
        <begin position="18"/>
        <end position="70"/>
    </location>
</feature>
<evidence type="ECO:0000313" key="8">
    <source>
        <dbReference type="Proteomes" id="UP000218231"/>
    </source>
</evidence>
<evidence type="ECO:0000313" key="7">
    <source>
        <dbReference type="EMBL" id="PAV77726.1"/>
    </source>
</evidence>
<keyword evidence="5" id="KW-0472">Membrane</keyword>
<evidence type="ECO:0000259" key="6">
    <source>
        <dbReference type="SMART" id="SM01088"/>
    </source>
</evidence>
<dbReference type="GO" id="GO:0042302">
    <property type="term" value="F:structural constituent of cuticle"/>
    <property type="evidence" value="ECO:0007669"/>
    <property type="project" value="InterPro"/>
</dbReference>
<dbReference type="Proteomes" id="UP000218231">
    <property type="component" value="Unassembled WGS sequence"/>
</dbReference>
<gene>
    <name evidence="7" type="ORF">WR25_16372</name>
</gene>
<dbReference type="AlphaFoldDB" id="A0A2A2KUP3"/>
<keyword evidence="5" id="KW-0812">Transmembrane</keyword>
<accession>A0A2A2KUP3</accession>
<organism evidence="7 8">
    <name type="scientific">Diploscapter pachys</name>
    <dbReference type="NCBI Taxonomy" id="2018661"/>
    <lineage>
        <taxon>Eukaryota</taxon>
        <taxon>Metazoa</taxon>
        <taxon>Ecdysozoa</taxon>
        <taxon>Nematoda</taxon>
        <taxon>Chromadorea</taxon>
        <taxon>Rhabditida</taxon>
        <taxon>Rhabditina</taxon>
        <taxon>Rhabditomorpha</taxon>
        <taxon>Rhabditoidea</taxon>
        <taxon>Rhabditidae</taxon>
        <taxon>Diploscapter</taxon>
    </lineage>
</organism>
<dbReference type="InterPro" id="IPR002486">
    <property type="entry name" value="Col_cuticle_N"/>
</dbReference>
<keyword evidence="2" id="KW-0677">Repeat</keyword>
<feature type="transmembrane region" description="Helical" evidence="5">
    <location>
        <begin position="20"/>
        <end position="42"/>
    </location>
</feature>
<comment type="subunit">
    <text evidence="1">Collagen polypeptide chains are complexed within the cuticle by disulfide bonds and other types of covalent cross-links.</text>
</comment>
<sequence length="256" mass="27309">MSSEDPKKLASEAESLRKLAFFGIAISTVATLTAIIAVPMLYNYMQHVQSTLQNEVDFCRHRTDGLWDEYNRFEHIKGVPGRIKRAVQRKRSNGYTGHSRRKFVSHRRAVARGASSYDAGGYGTDAAVGGGGGHGECCSCGVGSAGPPGEPGPDGMPGQDGNPGSDGQPGADAHPDEQPSADKFCFDCPAGPPGQPGRPGPKGPYLPDSPDKFTKSQEAPDQLDHQDPLDTPVAKDLPEMPETTVPQETQEPQEKL</sequence>
<dbReference type="STRING" id="2018661.A0A2A2KUP3"/>
<dbReference type="Pfam" id="PF01484">
    <property type="entry name" value="Col_cuticle_N"/>
    <property type="match status" value="1"/>
</dbReference>